<feature type="compositionally biased region" description="Acidic residues" evidence="24">
    <location>
        <begin position="1294"/>
        <end position="1311"/>
    </location>
</feature>
<feature type="compositionally biased region" description="Basic and acidic residues" evidence="24">
    <location>
        <begin position="260"/>
        <end position="272"/>
    </location>
</feature>
<dbReference type="FunFam" id="3.30.160.20:FF:000012">
    <property type="entry name" value="Drosha ribonuclease III"/>
    <property type="match status" value="1"/>
</dbReference>
<dbReference type="Pfam" id="PF00636">
    <property type="entry name" value="Ribonuclease_3"/>
    <property type="match status" value="1"/>
</dbReference>
<dbReference type="InterPro" id="IPR044442">
    <property type="entry name" value="RNAse_III_DSRM__animal"/>
</dbReference>
<evidence type="ECO:0000259" key="26">
    <source>
        <dbReference type="PROSITE" id="PS50142"/>
    </source>
</evidence>
<dbReference type="CDD" id="cd19877">
    <property type="entry name" value="DSRM_RNAse_III_meta_like"/>
    <property type="match status" value="1"/>
</dbReference>
<dbReference type="GO" id="GO:0003723">
    <property type="term" value="F:RNA binding"/>
    <property type="evidence" value="ECO:0007669"/>
    <property type="project" value="UniProtKB-UniRule"/>
</dbReference>
<feature type="compositionally biased region" description="Low complexity" evidence="24">
    <location>
        <begin position="162"/>
        <end position="175"/>
    </location>
</feature>
<evidence type="ECO:0000313" key="28">
    <source>
        <dbReference type="Proteomes" id="UP000037069"/>
    </source>
</evidence>
<proteinExistence type="inferred from homology"/>
<evidence type="ECO:0000256" key="12">
    <source>
        <dbReference type="ARBA" id="ARBA00022759"/>
    </source>
</evidence>
<evidence type="ECO:0000256" key="15">
    <source>
        <dbReference type="ARBA" id="ARBA00022884"/>
    </source>
</evidence>
<dbReference type="EMBL" id="JRES01000105">
    <property type="protein sequence ID" value="KNC34082.1"/>
    <property type="molecule type" value="Genomic_DNA"/>
</dbReference>
<evidence type="ECO:0000256" key="9">
    <source>
        <dbReference type="ARBA" id="ARBA00022722"/>
    </source>
</evidence>
<feature type="compositionally biased region" description="Basic and acidic residues" evidence="24">
    <location>
        <begin position="1279"/>
        <end position="1293"/>
    </location>
</feature>
<protein>
    <recommendedName>
        <fullName evidence="7">Ribonuclease 3</fullName>
        <ecNumber evidence="6">3.1.26.3</ecNumber>
    </recommendedName>
    <alternativeName>
        <fullName evidence="19">Ribonuclease III</fullName>
    </alternativeName>
    <alternativeName>
        <fullName evidence="21 22">protein Drosha</fullName>
    </alternativeName>
</protein>
<comment type="catalytic activity">
    <reaction evidence="1">
        <text>Endonucleolytic cleavage to 5'-phosphomonoester.</text>
        <dbReference type="EC" id="3.1.26.3"/>
    </reaction>
</comment>
<feature type="domain" description="RNase III" evidence="26">
    <location>
        <begin position="777"/>
        <end position="957"/>
    </location>
</feature>
<comment type="cofactor">
    <cofactor evidence="3">
        <name>Mg(2+)</name>
        <dbReference type="ChEBI" id="CHEBI:18420"/>
    </cofactor>
</comment>
<evidence type="ECO:0000256" key="17">
    <source>
        <dbReference type="ARBA" id="ARBA00023211"/>
    </source>
</evidence>
<comment type="cofactor">
    <cofactor evidence="2">
        <name>Mn(2+)</name>
        <dbReference type="ChEBI" id="CHEBI:29035"/>
    </cofactor>
</comment>
<keyword evidence="8" id="KW-0690">Ribosome biogenesis</keyword>
<feature type="compositionally biased region" description="Low complexity" evidence="24">
    <location>
        <begin position="215"/>
        <end position="244"/>
    </location>
</feature>
<keyword evidence="13" id="KW-0378">Hydrolase</keyword>
<evidence type="ECO:0000256" key="23">
    <source>
        <dbReference type="PROSITE-ProRule" id="PRU00266"/>
    </source>
</evidence>
<dbReference type="HAMAP" id="MF_00104">
    <property type="entry name" value="RNase_III"/>
    <property type="match status" value="1"/>
</dbReference>
<keyword evidence="17" id="KW-0464">Manganese</keyword>
<dbReference type="GO" id="GO:0007506">
    <property type="term" value="P:gonadal mesoderm development"/>
    <property type="evidence" value="ECO:0007669"/>
    <property type="project" value="UniProtKB-KW"/>
</dbReference>
<dbReference type="Gene3D" id="3.30.160.20">
    <property type="match status" value="1"/>
</dbReference>
<keyword evidence="16" id="KW-0334">Gonadal differentiation</keyword>
<organism evidence="27 28">
    <name type="scientific">Lucilia cuprina</name>
    <name type="common">Green bottle fly</name>
    <name type="synonym">Australian sheep blowfly</name>
    <dbReference type="NCBI Taxonomy" id="7375"/>
    <lineage>
        <taxon>Eukaryota</taxon>
        <taxon>Metazoa</taxon>
        <taxon>Ecdysozoa</taxon>
        <taxon>Arthropoda</taxon>
        <taxon>Hexapoda</taxon>
        <taxon>Insecta</taxon>
        <taxon>Pterygota</taxon>
        <taxon>Neoptera</taxon>
        <taxon>Endopterygota</taxon>
        <taxon>Diptera</taxon>
        <taxon>Brachycera</taxon>
        <taxon>Muscomorpha</taxon>
        <taxon>Oestroidea</taxon>
        <taxon>Calliphoridae</taxon>
        <taxon>Luciliinae</taxon>
        <taxon>Lucilia</taxon>
    </lineage>
</organism>
<dbReference type="InterPro" id="IPR036389">
    <property type="entry name" value="RNase_III_sf"/>
</dbReference>
<dbReference type="Pfam" id="PF14622">
    <property type="entry name" value="Ribonucleas_3_3"/>
    <property type="match status" value="1"/>
</dbReference>
<keyword evidence="9" id="KW-0540">Nuclease</keyword>
<evidence type="ECO:0000256" key="24">
    <source>
        <dbReference type="SAM" id="MobiDB-lite"/>
    </source>
</evidence>
<evidence type="ECO:0000256" key="16">
    <source>
        <dbReference type="ARBA" id="ARBA00023156"/>
    </source>
</evidence>
<feature type="compositionally biased region" description="Basic and acidic residues" evidence="24">
    <location>
        <begin position="1254"/>
        <end position="1271"/>
    </location>
</feature>
<evidence type="ECO:0000256" key="6">
    <source>
        <dbReference type="ARBA" id="ARBA00012177"/>
    </source>
</evidence>
<dbReference type="STRING" id="7375.A0A0L0CPI3"/>
<evidence type="ECO:0000256" key="19">
    <source>
        <dbReference type="ARBA" id="ARBA00032486"/>
    </source>
</evidence>
<reference evidence="27 28" key="1">
    <citation type="journal article" date="2015" name="Nat. Commun.">
        <title>Lucilia cuprina genome unlocks parasitic fly biology to underpin future interventions.</title>
        <authorList>
            <person name="Anstead C.A."/>
            <person name="Korhonen P.K."/>
            <person name="Young N.D."/>
            <person name="Hall R.S."/>
            <person name="Jex A.R."/>
            <person name="Murali S.C."/>
            <person name="Hughes D.S."/>
            <person name="Lee S.F."/>
            <person name="Perry T."/>
            <person name="Stroehlein A.J."/>
            <person name="Ansell B.R."/>
            <person name="Breugelmans B."/>
            <person name="Hofmann A."/>
            <person name="Qu J."/>
            <person name="Dugan S."/>
            <person name="Lee S.L."/>
            <person name="Chao H."/>
            <person name="Dinh H."/>
            <person name="Han Y."/>
            <person name="Doddapaneni H.V."/>
            <person name="Worley K.C."/>
            <person name="Muzny D.M."/>
            <person name="Ioannidis P."/>
            <person name="Waterhouse R.M."/>
            <person name="Zdobnov E.M."/>
            <person name="James P.J."/>
            <person name="Bagnall N.H."/>
            <person name="Kotze A.C."/>
            <person name="Gibbs R.A."/>
            <person name="Richards S."/>
            <person name="Batterham P."/>
            <person name="Gasser R.B."/>
        </authorList>
    </citation>
    <scope>NUCLEOTIDE SEQUENCE [LARGE SCALE GENOMIC DNA]</scope>
    <source>
        <strain evidence="27 28">LS</strain>
        <tissue evidence="27">Full body</tissue>
    </source>
</reference>
<dbReference type="GO" id="GO:0070877">
    <property type="term" value="C:microprocessor complex"/>
    <property type="evidence" value="ECO:0007669"/>
    <property type="project" value="TreeGrafter"/>
</dbReference>
<comment type="subcellular location">
    <subcellularLocation>
        <location evidence="4">Nucleus</location>
    </subcellularLocation>
</comment>
<dbReference type="InterPro" id="IPR000999">
    <property type="entry name" value="RNase_III_dom"/>
</dbReference>
<evidence type="ECO:0000313" key="27">
    <source>
        <dbReference type="EMBL" id="KNC34082.1"/>
    </source>
</evidence>
<dbReference type="SMART" id="SM00535">
    <property type="entry name" value="RIBOc"/>
    <property type="match status" value="2"/>
</dbReference>
<dbReference type="GO" id="GO:0046872">
    <property type="term" value="F:metal ion binding"/>
    <property type="evidence" value="ECO:0007669"/>
    <property type="project" value="UniProtKB-KW"/>
</dbReference>
<dbReference type="InterPro" id="IPR014720">
    <property type="entry name" value="dsRBD_dom"/>
</dbReference>
<comment type="caution">
    <text evidence="27">The sequence shown here is derived from an EMBL/GenBank/DDBJ whole genome shotgun (WGS) entry which is preliminary data.</text>
</comment>
<dbReference type="GO" id="GO:0006364">
    <property type="term" value="P:rRNA processing"/>
    <property type="evidence" value="ECO:0007669"/>
    <property type="project" value="InterPro"/>
</dbReference>
<dbReference type="Proteomes" id="UP000037069">
    <property type="component" value="Unassembled WGS sequence"/>
</dbReference>
<dbReference type="PROSITE" id="PS50142">
    <property type="entry name" value="RNASE_3_2"/>
    <property type="match status" value="2"/>
</dbReference>
<feature type="compositionally biased region" description="Polar residues" evidence="24">
    <location>
        <begin position="192"/>
        <end position="211"/>
    </location>
</feature>
<evidence type="ECO:0000256" key="14">
    <source>
        <dbReference type="ARBA" id="ARBA00022842"/>
    </source>
</evidence>
<evidence type="ECO:0000256" key="10">
    <source>
        <dbReference type="ARBA" id="ARBA00022723"/>
    </source>
</evidence>
<evidence type="ECO:0000256" key="3">
    <source>
        <dbReference type="ARBA" id="ARBA00001946"/>
    </source>
</evidence>
<keyword evidence="10" id="KW-0479">Metal-binding</keyword>
<accession>A0A0L0CPI3</accession>
<keyword evidence="18" id="KW-0539">Nucleus</keyword>
<dbReference type="InterPro" id="IPR011907">
    <property type="entry name" value="RNase_III"/>
</dbReference>
<feature type="region of interest" description="Disordered" evidence="24">
    <location>
        <begin position="28"/>
        <end position="111"/>
    </location>
</feature>
<evidence type="ECO:0000256" key="4">
    <source>
        <dbReference type="ARBA" id="ARBA00004123"/>
    </source>
</evidence>
<evidence type="ECO:0000256" key="13">
    <source>
        <dbReference type="ARBA" id="ARBA00022801"/>
    </source>
</evidence>
<evidence type="ECO:0000256" key="7">
    <source>
        <dbReference type="ARBA" id="ARBA00017706"/>
    </source>
</evidence>
<dbReference type="PROSITE" id="PS50137">
    <property type="entry name" value="DS_RBD"/>
    <property type="match status" value="1"/>
</dbReference>
<dbReference type="OrthoDB" id="67027at2759"/>
<keyword evidence="11" id="KW-0677">Repeat</keyword>
<feature type="compositionally biased region" description="Polar residues" evidence="24">
    <location>
        <begin position="1329"/>
        <end position="1346"/>
    </location>
</feature>
<evidence type="ECO:0000256" key="20">
    <source>
        <dbReference type="ARBA" id="ARBA00060285"/>
    </source>
</evidence>
<evidence type="ECO:0000256" key="21">
    <source>
        <dbReference type="ARBA" id="ARBA00078955"/>
    </source>
</evidence>
<dbReference type="Pfam" id="PF00035">
    <property type="entry name" value="dsrm"/>
    <property type="match status" value="1"/>
</dbReference>
<feature type="region of interest" description="Disordered" evidence="24">
    <location>
        <begin position="1249"/>
        <end position="1419"/>
    </location>
</feature>
<dbReference type="OMA" id="ENFTIHE"/>
<dbReference type="GO" id="GO:0031054">
    <property type="term" value="P:pre-miRNA processing"/>
    <property type="evidence" value="ECO:0007669"/>
    <property type="project" value="InterPro"/>
</dbReference>
<feature type="region of interest" description="Disordered" evidence="24">
    <location>
        <begin position="125"/>
        <end position="272"/>
    </location>
</feature>
<evidence type="ECO:0000256" key="1">
    <source>
        <dbReference type="ARBA" id="ARBA00000109"/>
    </source>
</evidence>
<feature type="compositionally biased region" description="Pro residues" evidence="24">
    <location>
        <begin position="67"/>
        <end position="76"/>
    </location>
</feature>
<keyword evidence="16" id="KW-0221">Differentiation</keyword>
<evidence type="ECO:0000256" key="18">
    <source>
        <dbReference type="ARBA" id="ARBA00023242"/>
    </source>
</evidence>
<keyword evidence="15 23" id="KW-0694">RNA-binding</keyword>
<feature type="domain" description="RNase III" evidence="26">
    <location>
        <begin position="1009"/>
        <end position="1132"/>
    </location>
</feature>
<evidence type="ECO:0000256" key="5">
    <source>
        <dbReference type="ARBA" id="ARBA00010183"/>
    </source>
</evidence>
<feature type="region of interest" description="Disordered" evidence="24">
    <location>
        <begin position="353"/>
        <end position="391"/>
    </location>
</feature>
<feature type="compositionally biased region" description="Low complexity" evidence="24">
    <location>
        <begin position="125"/>
        <end position="140"/>
    </location>
</feature>
<gene>
    <name evidence="27" type="ORF">FF38_10219</name>
</gene>
<dbReference type="GO" id="GO:0031053">
    <property type="term" value="P:primary miRNA processing"/>
    <property type="evidence" value="ECO:0007669"/>
    <property type="project" value="TreeGrafter"/>
</dbReference>
<sequence length="1446" mass="165091">MSYPPPKKDYESIPNYYYYPPPQVATTTAPYAAPPIPGVTSAPTDDSVAPPPLPPGSDNLYNYVCNLPPPPPPPPTGNETATLKHSSYKPKSSYAAESAGGAPPHLGESNKFEKSSYSFKYSGGYGSSSSYKPSGSAGSGEPSLHVDYHRPSSNYSYPPPLTGTSSSYASTNTSSYDYHHAGGYPYDYESNYYPQNHHGSSYSHRYPSSTRPRGDYYSRSSSSYAYSKSDQYYDTKSSSSSSHTDAGRSDKHYVGKRHRQRDERPAKSESERDRLLRTWRSNYCETSEEIQRKMDELAEMDEESREVWVRSSPADPYYKRTNNVHEVEATTRLDMLCQLFEEKLINRADAVRASLPPYKPPPRQTRRRVCKHKSEGCTSSDSDSSDNEEFKLEQDNCMEELSRKLQHPYRVHADLWHNENGEMNDGPLCRCSVKSRRVGIRHGIYPGEDGYPKCDPNSNNAHKLHHYRITISPPTNFLTKTPTIIKHDEHEFLFEGFSLLSHFPLMDLPTCKVIRFNIEYTILYVPEKMPENFTVRELDLFSKYLFHELLELVDFSLLPNIDGTIAENSCPAFHFLPRFVRDLPDNGKEVLAMCEVLKYLLDNAGPLVDTQRLHNLSHIPQTEWQDYVDNFKGMLATKPGYKPSSVRVDQLDRNVSDLPECYDAESDLCYPAIVHFGIRPPQLSYAGNPEYQKAWREYVKFRHLMANMSKPSFKDKRKLEEKEARLQEMRTQGRMKRNVTVAVSSKGYHRTGVMCDIVQHAMLVPVLTGHLRFHKSLDLLENNIGYKFKNRYLLQLALTHPSYKENYGTNPDHARNSLTNCGIRQPEYGDRKIHYMNTRKRGINTLINIMSRFGKEYETMSNITHNERLEFLGDAVVEFLSSIHLFFMFPELEEGGLATYRAAIVQNQHLALLAKKLHLEEYMLYAHGSDLCHELELRHAMANCFEALMGALLLDGGISVADEVFMNALFMENDQLREIWKNLPEHPLQEQEPLGDRDCISSYPMLQELTKFEDSIGIQFKHIRLLARAFTDRSIGFTHLTLGSNQRLEFLGDTVLQLICSEYLYRHFPEHHEGHLSLLRSSLVNNRTQAVVCDDLGMTKYAVYSNPKAELKTKDRADLLEAFLGSLYVDKGLLYCEQFCHVCLFPRLQLFIMNQDWNDPKSKLQQCCLTLRTMDGGEPDIPLYKVIESSGPTNTRVYTVAVYFRNKRLATATGSSIQQAEMNAAKQALENSRDLFPQLDHQKRVIAKSIKKQTGRELNTEDNSQRDEKKPKLSAAMEDESHLPKQYREREDISSDELPEDDGDDEDDDDKTNDIVRNVDKRDKRKLRTYSSDKYSDAESLTSVGSIDTPKKKSPRRSSDRISPKRVRLHHSSSESISKSITIIPPIPCEDVSSDDEDFQKPNEPSKQTATTDDKTSKQNLILSDLKDLVEDISSSSDLEPGEISN</sequence>
<keyword evidence="28" id="KW-1185">Reference proteome</keyword>
<dbReference type="Gene3D" id="1.10.1520.10">
    <property type="entry name" value="Ribonuclease III domain"/>
    <property type="match status" value="2"/>
</dbReference>
<evidence type="ECO:0000256" key="11">
    <source>
        <dbReference type="ARBA" id="ARBA00022737"/>
    </source>
</evidence>
<dbReference type="FunFam" id="1.10.1520.10:FF:000002">
    <property type="entry name" value="Drosha ribonuclease III"/>
    <property type="match status" value="1"/>
</dbReference>
<dbReference type="PANTHER" id="PTHR11207">
    <property type="entry name" value="RIBONUCLEASE III"/>
    <property type="match status" value="1"/>
</dbReference>
<comment type="similarity">
    <text evidence="5">Belongs to the ribonuclease III family.</text>
</comment>
<comment type="function">
    <text evidence="20">Executes the initial step of microRNA (miRNA) processing in the nucleus, that is the cleavage of pri-miRNA to release pre-miRNA. Involved in pre-rRNA processing. Cleaves double-strand RNA and does not cleave single-strand RNA. Involved in fertility. Required for the function or synthesis of the let-7 miRNA.</text>
</comment>
<dbReference type="Pfam" id="PF26050">
    <property type="entry name" value="Helical_CED_Drosha"/>
    <property type="match status" value="1"/>
</dbReference>
<dbReference type="SUPFAM" id="SSF69065">
    <property type="entry name" value="RNase III domain-like"/>
    <property type="match status" value="2"/>
</dbReference>
<dbReference type="GO" id="GO:0004525">
    <property type="term" value="F:ribonuclease III activity"/>
    <property type="evidence" value="ECO:0007669"/>
    <property type="project" value="UniProtKB-EC"/>
</dbReference>
<name>A0A0L0CPI3_LUCCU</name>
<dbReference type="SMART" id="SM00358">
    <property type="entry name" value="DSRM"/>
    <property type="match status" value="1"/>
</dbReference>
<dbReference type="EC" id="3.1.26.3" evidence="6"/>
<evidence type="ECO:0000259" key="25">
    <source>
        <dbReference type="PROSITE" id="PS50137"/>
    </source>
</evidence>
<feature type="compositionally biased region" description="Basic and acidic residues" evidence="24">
    <location>
        <begin position="1312"/>
        <end position="1322"/>
    </location>
</feature>
<dbReference type="InterPro" id="IPR058938">
    <property type="entry name" value="Helical_CED_Drosha"/>
</dbReference>
<dbReference type="PROSITE" id="PS00517">
    <property type="entry name" value="RNASE_3_1"/>
    <property type="match status" value="1"/>
</dbReference>
<dbReference type="PANTHER" id="PTHR11207:SF0">
    <property type="entry name" value="RIBONUCLEASE 3"/>
    <property type="match status" value="1"/>
</dbReference>
<dbReference type="SUPFAM" id="SSF54768">
    <property type="entry name" value="dsRNA-binding domain-like"/>
    <property type="match status" value="1"/>
</dbReference>
<evidence type="ECO:0000256" key="2">
    <source>
        <dbReference type="ARBA" id="ARBA00001936"/>
    </source>
</evidence>
<dbReference type="CDD" id="cd00593">
    <property type="entry name" value="RIBOc"/>
    <property type="match status" value="2"/>
</dbReference>
<evidence type="ECO:0000256" key="22">
    <source>
        <dbReference type="ARBA" id="ARBA00083702"/>
    </source>
</evidence>
<keyword evidence="14" id="KW-0460">Magnesium</keyword>
<feature type="compositionally biased region" description="Low complexity" evidence="24">
    <location>
        <begin position="1374"/>
        <end position="1384"/>
    </location>
</feature>
<feature type="domain" description="DRBM" evidence="25">
    <location>
        <begin position="1159"/>
        <end position="1234"/>
    </location>
</feature>
<keyword evidence="12" id="KW-0255">Endonuclease</keyword>
<evidence type="ECO:0000256" key="8">
    <source>
        <dbReference type="ARBA" id="ARBA00022517"/>
    </source>
</evidence>